<dbReference type="Gene3D" id="3.40.50.80">
    <property type="entry name" value="Nucleotide-binding domain of ferredoxin-NADP reductase (FNR) module"/>
    <property type="match status" value="1"/>
</dbReference>
<evidence type="ECO:0000256" key="2">
    <source>
        <dbReference type="ARBA" id="ARBA00006278"/>
    </source>
</evidence>
<dbReference type="PANTHER" id="PTHR32361">
    <property type="entry name" value="FERRIC/CUPRIC REDUCTASE TRANSMEMBRANE COMPONENT"/>
    <property type="match status" value="1"/>
</dbReference>
<comment type="subcellular location">
    <subcellularLocation>
        <location evidence="1">Cell membrane</location>
        <topology evidence="1">Multi-pass membrane protein</topology>
    </subcellularLocation>
</comment>
<evidence type="ECO:0000256" key="7">
    <source>
        <dbReference type="ARBA" id="ARBA00022982"/>
    </source>
</evidence>
<dbReference type="Proteomes" id="UP000324241">
    <property type="component" value="Unassembled WGS sequence"/>
</dbReference>
<dbReference type="PROSITE" id="PS51384">
    <property type="entry name" value="FAD_FR"/>
    <property type="match status" value="1"/>
</dbReference>
<protein>
    <recommendedName>
        <fullName evidence="3">ferric-chelate reductase (NADPH)</fullName>
        <ecNumber evidence="3">1.16.1.9</ecNumber>
    </recommendedName>
</protein>
<keyword evidence="10" id="KW-0406">Ion transport</keyword>
<evidence type="ECO:0000256" key="13">
    <source>
        <dbReference type="SAM" id="Phobius"/>
    </source>
</evidence>
<dbReference type="EMBL" id="QUQM01000008">
    <property type="protein sequence ID" value="KAA8641737.1"/>
    <property type="molecule type" value="Genomic_DNA"/>
</dbReference>
<dbReference type="AlphaFoldDB" id="A0A5M9MFJ5"/>
<gene>
    <name evidence="15" type="ORF">ATNIH1004_010676</name>
</gene>
<comment type="catalytic activity">
    <reaction evidence="12">
        <text>2 a Fe(II)-siderophore + NADP(+) + H(+) = 2 a Fe(III)-siderophore + NADPH</text>
        <dbReference type="Rhea" id="RHEA:28795"/>
        <dbReference type="Rhea" id="RHEA-COMP:11342"/>
        <dbReference type="Rhea" id="RHEA-COMP:11344"/>
        <dbReference type="ChEBI" id="CHEBI:15378"/>
        <dbReference type="ChEBI" id="CHEBI:29033"/>
        <dbReference type="ChEBI" id="CHEBI:29034"/>
        <dbReference type="ChEBI" id="CHEBI:57783"/>
        <dbReference type="ChEBI" id="CHEBI:58349"/>
        <dbReference type="EC" id="1.16.1.9"/>
    </reaction>
</comment>
<dbReference type="GO" id="GO:0005886">
    <property type="term" value="C:plasma membrane"/>
    <property type="evidence" value="ECO:0007669"/>
    <property type="project" value="UniProtKB-SubCell"/>
</dbReference>
<reference evidence="15 16" key="1">
    <citation type="submission" date="2019-08" db="EMBL/GenBank/DDBJ databases">
        <title>The genome sequence of a newly discovered highly antifungal drug resistant Aspergillus species, Aspergillus tanneri NIH 1004.</title>
        <authorList>
            <person name="Mounaud S."/>
            <person name="Singh I."/>
            <person name="Joardar V."/>
            <person name="Pakala S."/>
            <person name="Pakala S."/>
            <person name="Venepally P."/>
            <person name="Chung J.K."/>
            <person name="Losada L."/>
            <person name="Nierman W.C."/>
        </authorList>
    </citation>
    <scope>NUCLEOTIDE SEQUENCE [LARGE SCALE GENOMIC DNA]</scope>
    <source>
        <strain evidence="15 16">NIH1004</strain>
    </source>
</reference>
<evidence type="ECO:0000256" key="1">
    <source>
        <dbReference type="ARBA" id="ARBA00004651"/>
    </source>
</evidence>
<dbReference type="InterPro" id="IPR017927">
    <property type="entry name" value="FAD-bd_FR_type"/>
</dbReference>
<evidence type="ECO:0000256" key="12">
    <source>
        <dbReference type="ARBA" id="ARBA00048483"/>
    </source>
</evidence>
<comment type="similarity">
    <text evidence="2">Belongs to the ferric reductase (FRE) family.</text>
</comment>
<keyword evidence="11 13" id="KW-0472">Membrane</keyword>
<keyword evidence="9" id="KW-0560">Oxidoreductase</keyword>
<organism evidence="15 16">
    <name type="scientific">Aspergillus tanneri</name>
    <dbReference type="NCBI Taxonomy" id="1220188"/>
    <lineage>
        <taxon>Eukaryota</taxon>
        <taxon>Fungi</taxon>
        <taxon>Dikarya</taxon>
        <taxon>Ascomycota</taxon>
        <taxon>Pezizomycotina</taxon>
        <taxon>Eurotiomycetes</taxon>
        <taxon>Eurotiomycetidae</taxon>
        <taxon>Eurotiales</taxon>
        <taxon>Aspergillaceae</taxon>
        <taxon>Aspergillus</taxon>
        <taxon>Aspergillus subgen. Circumdati</taxon>
    </lineage>
</organism>
<proteinExistence type="inferred from homology"/>
<dbReference type="GO" id="GO:0006879">
    <property type="term" value="P:intracellular iron ion homeostasis"/>
    <property type="evidence" value="ECO:0007669"/>
    <property type="project" value="TreeGrafter"/>
</dbReference>
<dbReference type="InterPro" id="IPR051410">
    <property type="entry name" value="Ferric/Cupric_Reductase"/>
</dbReference>
<dbReference type="GO" id="GO:0052851">
    <property type="term" value="F:ferric-chelate reductase (NADPH) activity"/>
    <property type="evidence" value="ECO:0007669"/>
    <property type="project" value="UniProtKB-EC"/>
</dbReference>
<evidence type="ECO:0000313" key="16">
    <source>
        <dbReference type="Proteomes" id="UP000324241"/>
    </source>
</evidence>
<dbReference type="InterPro" id="IPR013121">
    <property type="entry name" value="Fe_red_NAD-bd_6"/>
</dbReference>
<evidence type="ECO:0000256" key="6">
    <source>
        <dbReference type="ARBA" id="ARBA00022692"/>
    </source>
</evidence>
<dbReference type="OrthoDB" id="4494341at2759"/>
<comment type="caution">
    <text evidence="15">The sequence shown here is derived from an EMBL/GenBank/DDBJ whole genome shotgun (WGS) entry which is preliminary data.</text>
</comment>
<dbReference type="Pfam" id="PF08030">
    <property type="entry name" value="NAD_binding_6"/>
    <property type="match status" value="1"/>
</dbReference>
<dbReference type="InterPro" id="IPR013130">
    <property type="entry name" value="Fe3_Rdtase_TM_dom"/>
</dbReference>
<dbReference type="GO" id="GO:0006826">
    <property type="term" value="P:iron ion transport"/>
    <property type="evidence" value="ECO:0007669"/>
    <property type="project" value="TreeGrafter"/>
</dbReference>
<evidence type="ECO:0000259" key="14">
    <source>
        <dbReference type="PROSITE" id="PS51384"/>
    </source>
</evidence>
<accession>A0A5M9MFJ5</accession>
<keyword evidence="4" id="KW-0813">Transport</keyword>
<keyword evidence="6 13" id="KW-0812">Transmembrane</keyword>
<dbReference type="InterPro" id="IPR039261">
    <property type="entry name" value="FNR_nucleotide-bd"/>
</dbReference>
<dbReference type="Pfam" id="PF01794">
    <property type="entry name" value="Ferric_reduct"/>
    <property type="match status" value="1"/>
</dbReference>
<dbReference type="GeneID" id="54333377"/>
<keyword evidence="5" id="KW-1003">Cell membrane</keyword>
<name>A0A5M9MFJ5_9EURO</name>
<dbReference type="EC" id="1.16.1.9" evidence="3"/>
<evidence type="ECO:0000256" key="5">
    <source>
        <dbReference type="ARBA" id="ARBA00022475"/>
    </source>
</evidence>
<keyword evidence="7" id="KW-0249">Electron transport</keyword>
<evidence type="ECO:0000256" key="4">
    <source>
        <dbReference type="ARBA" id="ARBA00022448"/>
    </source>
</evidence>
<evidence type="ECO:0000256" key="9">
    <source>
        <dbReference type="ARBA" id="ARBA00023002"/>
    </source>
</evidence>
<dbReference type="SUPFAM" id="SSF52343">
    <property type="entry name" value="Ferredoxin reductase-like, C-terminal NADP-linked domain"/>
    <property type="match status" value="1"/>
</dbReference>
<dbReference type="InterPro" id="IPR017938">
    <property type="entry name" value="Riboflavin_synthase-like_b-brl"/>
</dbReference>
<dbReference type="CDD" id="cd06186">
    <property type="entry name" value="NOX_Duox_like_FAD_NADP"/>
    <property type="match status" value="1"/>
</dbReference>
<dbReference type="PANTHER" id="PTHR32361:SF26">
    <property type="entry name" value="FAD-BINDING 8 DOMAIN-CONTAINING PROTEIN-RELATED"/>
    <property type="match status" value="1"/>
</dbReference>
<dbReference type="SUPFAM" id="SSF63380">
    <property type="entry name" value="Riboflavin synthase domain-like"/>
    <property type="match status" value="1"/>
</dbReference>
<evidence type="ECO:0000256" key="3">
    <source>
        <dbReference type="ARBA" id="ARBA00012668"/>
    </source>
</evidence>
<feature type="transmembrane region" description="Helical" evidence="13">
    <location>
        <begin position="54"/>
        <end position="76"/>
    </location>
</feature>
<dbReference type="RefSeq" id="XP_033421099.1">
    <property type="nucleotide sequence ID" value="XM_033575244.1"/>
</dbReference>
<dbReference type="VEuPathDB" id="FungiDB:EYZ11_010563"/>
<evidence type="ECO:0000313" key="15">
    <source>
        <dbReference type="EMBL" id="KAA8641737.1"/>
    </source>
</evidence>
<evidence type="ECO:0000256" key="11">
    <source>
        <dbReference type="ARBA" id="ARBA00023136"/>
    </source>
</evidence>
<dbReference type="Pfam" id="PF08022">
    <property type="entry name" value="FAD_binding_8"/>
    <property type="match status" value="1"/>
</dbReference>
<dbReference type="FunFam" id="3.40.50.80:FF:000071">
    <property type="entry name" value="Cell surface metalloreductase (FreA), putative"/>
    <property type="match status" value="1"/>
</dbReference>
<dbReference type="GO" id="GO:0015677">
    <property type="term" value="P:copper ion import"/>
    <property type="evidence" value="ECO:0007669"/>
    <property type="project" value="TreeGrafter"/>
</dbReference>
<feature type="domain" description="FAD-binding FR-type" evidence="14">
    <location>
        <begin position="88"/>
        <end position="199"/>
    </location>
</feature>
<dbReference type="InterPro" id="IPR013112">
    <property type="entry name" value="FAD-bd_8"/>
</dbReference>
<feature type="transmembrane region" description="Helical" evidence="13">
    <location>
        <begin position="25"/>
        <end position="42"/>
    </location>
</feature>
<evidence type="ECO:0000256" key="8">
    <source>
        <dbReference type="ARBA" id="ARBA00022989"/>
    </source>
</evidence>
<keyword evidence="8 13" id="KW-1133">Transmembrane helix</keyword>
<sequence length="374" mass="41895">MIGAVSLGVLALLSVPFFRRWSYEIFLRAHQILAVLFVYGTWRHLPKTSGPPKLYLWIALGIFALTSCLQLVILLYRNGLFAGRGVPRALVSFSMRESKKEGTAATATQIRVLLPRSVKMEAGQYINLWMPSVSLWSWTQTYPFTVTSWSRGRQDTMELLVQPRHGFSVNLLRYAAAAAEGSVSLLVLFTGPHGMSEDVSHYESVLMVASGFGITAAIPYLKKIIYGYNTCTSQVRRLHLVWQVKSIGEIIAAQGLLNNLLKDDIMDEGYILNISIYVGNGLEQNKLPFGQHKRVSLYQGTPDCGSIISLEASGDQIERLPNIRDEQGRTLVMGKVLDFLRCPCVELTMLAKSLRRMNFETTYGRRYEDTSIGV</sequence>
<evidence type="ECO:0000256" key="10">
    <source>
        <dbReference type="ARBA" id="ARBA00023065"/>
    </source>
</evidence>